<dbReference type="OrthoDB" id="498204at2759"/>
<evidence type="ECO:0000313" key="4">
    <source>
        <dbReference type="Proteomes" id="UP000275078"/>
    </source>
</evidence>
<accession>A0A3N4IEA7</accession>
<name>A0A3N4IEA7_ASCIM</name>
<evidence type="ECO:0000256" key="1">
    <source>
        <dbReference type="SAM" id="MobiDB-lite"/>
    </source>
</evidence>
<feature type="domain" description="FAD dependent oxidoreductase" evidence="2">
    <location>
        <begin position="243"/>
        <end position="445"/>
    </location>
</feature>
<dbReference type="PANTHER" id="PTHR13847:SF150">
    <property type="entry name" value="OXIDOREDUCTASE TDA3-RELATED"/>
    <property type="match status" value="1"/>
</dbReference>
<keyword evidence="4" id="KW-1185">Reference proteome</keyword>
<reference evidence="3 4" key="1">
    <citation type="journal article" date="2018" name="Nat. Ecol. Evol.">
        <title>Pezizomycetes genomes reveal the molecular basis of ectomycorrhizal truffle lifestyle.</title>
        <authorList>
            <person name="Murat C."/>
            <person name="Payen T."/>
            <person name="Noel B."/>
            <person name="Kuo A."/>
            <person name="Morin E."/>
            <person name="Chen J."/>
            <person name="Kohler A."/>
            <person name="Krizsan K."/>
            <person name="Balestrini R."/>
            <person name="Da Silva C."/>
            <person name="Montanini B."/>
            <person name="Hainaut M."/>
            <person name="Levati E."/>
            <person name="Barry K.W."/>
            <person name="Belfiori B."/>
            <person name="Cichocki N."/>
            <person name="Clum A."/>
            <person name="Dockter R.B."/>
            <person name="Fauchery L."/>
            <person name="Guy J."/>
            <person name="Iotti M."/>
            <person name="Le Tacon F."/>
            <person name="Lindquist E.A."/>
            <person name="Lipzen A."/>
            <person name="Malagnac F."/>
            <person name="Mello A."/>
            <person name="Molinier V."/>
            <person name="Miyauchi S."/>
            <person name="Poulain J."/>
            <person name="Riccioni C."/>
            <person name="Rubini A."/>
            <person name="Sitrit Y."/>
            <person name="Splivallo R."/>
            <person name="Traeger S."/>
            <person name="Wang M."/>
            <person name="Zifcakova L."/>
            <person name="Wipf D."/>
            <person name="Zambonelli A."/>
            <person name="Paolocci F."/>
            <person name="Nowrousian M."/>
            <person name="Ottonello S."/>
            <person name="Baldrian P."/>
            <person name="Spatafora J.W."/>
            <person name="Henrissat B."/>
            <person name="Nagy L.G."/>
            <person name="Aury J.M."/>
            <person name="Wincker P."/>
            <person name="Grigoriev I.V."/>
            <person name="Bonfante P."/>
            <person name="Martin F.M."/>
        </authorList>
    </citation>
    <scope>NUCLEOTIDE SEQUENCE [LARGE SCALE GENOMIC DNA]</scope>
    <source>
        <strain evidence="3 4">RN42</strain>
    </source>
</reference>
<feature type="region of interest" description="Disordered" evidence="1">
    <location>
        <begin position="310"/>
        <end position="335"/>
    </location>
</feature>
<dbReference type="Proteomes" id="UP000275078">
    <property type="component" value="Unassembled WGS sequence"/>
</dbReference>
<dbReference type="PANTHER" id="PTHR13847">
    <property type="entry name" value="SARCOSINE DEHYDROGENASE-RELATED"/>
    <property type="match status" value="1"/>
</dbReference>
<dbReference type="STRING" id="1160509.A0A3N4IEA7"/>
<dbReference type="GO" id="GO:0005829">
    <property type="term" value="C:cytosol"/>
    <property type="evidence" value="ECO:0007669"/>
    <property type="project" value="GOC"/>
</dbReference>
<feature type="compositionally biased region" description="Polar residues" evidence="1">
    <location>
        <begin position="233"/>
        <end position="248"/>
    </location>
</feature>
<dbReference type="EMBL" id="ML119662">
    <property type="protein sequence ID" value="RPA83787.1"/>
    <property type="molecule type" value="Genomic_DNA"/>
</dbReference>
<dbReference type="Gene3D" id="3.30.9.10">
    <property type="entry name" value="D-Amino Acid Oxidase, subunit A, domain 2"/>
    <property type="match status" value="2"/>
</dbReference>
<evidence type="ECO:0000313" key="3">
    <source>
        <dbReference type="EMBL" id="RPA83787.1"/>
    </source>
</evidence>
<dbReference type="InterPro" id="IPR036188">
    <property type="entry name" value="FAD/NAD-bd_sf"/>
</dbReference>
<dbReference type="SUPFAM" id="SSF51971">
    <property type="entry name" value="Nucleotide-binding domain"/>
    <property type="match status" value="1"/>
</dbReference>
<feature type="region of interest" description="Disordered" evidence="1">
    <location>
        <begin position="208"/>
        <end position="248"/>
    </location>
</feature>
<dbReference type="Pfam" id="PF01266">
    <property type="entry name" value="DAO"/>
    <property type="match status" value="2"/>
</dbReference>
<dbReference type="Gene3D" id="3.50.50.60">
    <property type="entry name" value="FAD/NAD(P)-binding domain"/>
    <property type="match status" value="2"/>
</dbReference>
<protein>
    <submittedName>
        <fullName evidence="3">FAD dependent oxidoreductase</fullName>
    </submittedName>
</protein>
<proteinExistence type="predicted"/>
<sequence>MAITDTPPREEVGVENIVIVGGGIIGCTTAYYLTRHPSYDPEKHKITLVEATRIAGGASGKAGGLLAQWAYPSNIVPLSYELHKQLSDEHNGEETWGYRVVSCGNLEANGRGRKEMTGGSHAPQQTGMSLGKRRGLVGQGKAVTVPKSLDWILPNLITNYEAMAEDNATAQVHPYFFTTTMLQLAQERGVEVIIGKVDSLDYTELKMSASSPMPNDDVPPFSPPSPAPSSDSIASNRSNGRAVQSVTYTDEDGATHTIGATTIILTAGPWTANLYPSAPISGLRAHSVTITPAAPVSGYALFTEITIPPLEEETASPGSPGDGKQKRRKELPKTAAPEIYSRPNNEIYVCGEGDMEVELPASTADVEVDEERCDELLAQVSSISDHIRLGRVTRKQACYLPIVSVGASGGPLIGFTDTDGLILATGHSCWGINNAPATGLLVSEMVFDGEAKSADIQMLDPRRIL</sequence>
<feature type="region of interest" description="Disordered" evidence="1">
    <location>
        <begin position="112"/>
        <end position="131"/>
    </location>
</feature>
<evidence type="ECO:0000259" key="2">
    <source>
        <dbReference type="Pfam" id="PF01266"/>
    </source>
</evidence>
<gene>
    <name evidence="3" type="ORF">BJ508DRAFT_324149</name>
</gene>
<organism evidence="3 4">
    <name type="scientific">Ascobolus immersus RN42</name>
    <dbReference type="NCBI Taxonomy" id="1160509"/>
    <lineage>
        <taxon>Eukaryota</taxon>
        <taxon>Fungi</taxon>
        <taxon>Dikarya</taxon>
        <taxon>Ascomycota</taxon>
        <taxon>Pezizomycotina</taxon>
        <taxon>Pezizomycetes</taxon>
        <taxon>Pezizales</taxon>
        <taxon>Ascobolaceae</taxon>
        <taxon>Ascobolus</taxon>
    </lineage>
</organism>
<dbReference type="InterPro" id="IPR006076">
    <property type="entry name" value="FAD-dep_OxRdtase"/>
</dbReference>
<dbReference type="GO" id="GO:0042147">
    <property type="term" value="P:retrograde transport, endosome to Golgi"/>
    <property type="evidence" value="ECO:0007669"/>
    <property type="project" value="TreeGrafter"/>
</dbReference>
<dbReference type="AlphaFoldDB" id="A0A3N4IEA7"/>
<dbReference type="GO" id="GO:0005770">
    <property type="term" value="C:late endosome"/>
    <property type="evidence" value="ECO:0007669"/>
    <property type="project" value="TreeGrafter"/>
</dbReference>
<feature type="domain" description="FAD dependent oxidoreductase" evidence="2">
    <location>
        <begin position="17"/>
        <end position="201"/>
    </location>
</feature>